<accession>A0ABT1WIR2</accession>
<dbReference type="InterPro" id="IPR036388">
    <property type="entry name" value="WH-like_DNA-bd_sf"/>
</dbReference>
<dbReference type="EMBL" id="JANIGO010000003">
    <property type="protein sequence ID" value="MCQ8896783.1"/>
    <property type="molecule type" value="Genomic_DNA"/>
</dbReference>
<evidence type="ECO:0000313" key="7">
    <source>
        <dbReference type="Proteomes" id="UP001204142"/>
    </source>
</evidence>
<dbReference type="Pfam" id="PF00126">
    <property type="entry name" value="HTH_1"/>
    <property type="match status" value="1"/>
</dbReference>
<organism evidence="6 7">
    <name type="scientific">Limnobacter humi</name>
    <dbReference type="NCBI Taxonomy" id="1778671"/>
    <lineage>
        <taxon>Bacteria</taxon>
        <taxon>Pseudomonadati</taxon>
        <taxon>Pseudomonadota</taxon>
        <taxon>Betaproteobacteria</taxon>
        <taxon>Burkholderiales</taxon>
        <taxon>Burkholderiaceae</taxon>
        <taxon>Limnobacter</taxon>
    </lineage>
</organism>
<dbReference type="RefSeq" id="WP_256764576.1">
    <property type="nucleotide sequence ID" value="NZ_JANIGO010000003.1"/>
</dbReference>
<proteinExistence type="inferred from homology"/>
<name>A0ABT1WIR2_9BURK</name>
<dbReference type="InterPro" id="IPR036390">
    <property type="entry name" value="WH_DNA-bd_sf"/>
</dbReference>
<dbReference type="Proteomes" id="UP001204142">
    <property type="component" value="Unassembled WGS sequence"/>
</dbReference>
<dbReference type="PANTHER" id="PTHR30579">
    <property type="entry name" value="TRANSCRIPTIONAL REGULATOR"/>
    <property type="match status" value="1"/>
</dbReference>
<dbReference type="Pfam" id="PF03466">
    <property type="entry name" value="LysR_substrate"/>
    <property type="match status" value="1"/>
</dbReference>
<evidence type="ECO:0000256" key="1">
    <source>
        <dbReference type="ARBA" id="ARBA00009437"/>
    </source>
</evidence>
<keyword evidence="4" id="KW-0804">Transcription</keyword>
<protein>
    <submittedName>
        <fullName evidence="6">LysR family transcriptional regulator</fullName>
    </submittedName>
</protein>
<keyword evidence="2" id="KW-0805">Transcription regulation</keyword>
<dbReference type="SUPFAM" id="SSF53850">
    <property type="entry name" value="Periplasmic binding protein-like II"/>
    <property type="match status" value="1"/>
</dbReference>
<keyword evidence="7" id="KW-1185">Reference proteome</keyword>
<dbReference type="PROSITE" id="PS50931">
    <property type="entry name" value="HTH_LYSR"/>
    <property type="match status" value="1"/>
</dbReference>
<evidence type="ECO:0000256" key="2">
    <source>
        <dbReference type="ARBA" id="ARBA00023015"/>
    </source>
</evidence>
<evidence type="ECO:0000256" key="3">
    <source>
        <dbReference type="ARBA" id="ARBA00023125"/>
    </source>
</evidence>
<sequence>MQKNTGQQAAKAASPQWDDIRYFHELAKAGSLSGAARALGVEHSTVARRMDVLEAALGVRLFDRLSTGWCLTPEGETLATQAERLDQEAQAFSRAALGVASLKGTVRISAPPVLVGQWLVPGLAALRQQWQHINLDMIGETRDANLARGEADLAIRMSRPNAPGLVARSVGHISYGLFAKRGYCRKPESEWEFLAYDDSLAQVPQQQWLNKVADGRPFIFRSNDLLALLNAARAGLGLAVLPYFLVRGDKTLEHITSPACPVKRQVWLVMHPGVRRSPRVRLMADLLANVVGSAQC</sequence>
<evidence type="ECO:0000313" key="6">
    <source>
        <dbReference type="EMBL" id="MCQ8896783.1"/>
    </source>
</evidence>
<evidence type="ECO:0000259" key="5">
    <source>
        <dbReference type="PROSITE" id="PS50931"/>
    </source>
</evidence>
<keyword evidence="3" id="KW-0238">DNA-binding</keyword>
<dbReference type="Gene3D" id="1.10.10.10">
    <property type="entry name" value="Winged helix-like DNA-binding domain superfamily/Winged helix DNA-binding domain"/>
    <property type="match status" value="1"/>
</dbReference>
<comment type="similarity">
    <text evidence="1">Belongs to the LysR transcriptional regulatory family.</text>
</comment>
<dbReference type="InterPro" id="IPR005119">
    <property type="entry name" value="LysR_subst-bd"/>
</dbReference>
<feature type="domain" description="HTH lysR-type" evidence="5">
    <location>
        <begin position="15"/>
        <end position="72"/>
    </location>
</feature>
<dbReference type="InterPro" id="IPR000847">
    <property type="entry name" value="LysR_HTH_N"/>
</dbReference>
<gene>
    <name evidence="6" type="ORF">NQT62_10100</name>
</gene>
<dbReference type="Gene3D" id="3.40.190.290">
    <property type="match status" value="1"/>
</dbReference>
<comment type="caution">
    <text evidence="6">The sequence shown here is derived from an EMBL/GenBank/DDBJ whole genome shotgun (WGS) entry which is preliminary data.</text>
</comment>
<reference evidence="6 7" key="1">
    <citation type="submission" date="2022-07" db="EMBL/GenBank/DDBJ databases">
        <authorList>
            <person name="Xamxidin M."/>
            <person name="Wu M."/>
        </authorList>
    </citation>
    <scope>NUCLEOTIDE SEQUENCE [LARGE SCALE GENOMIC DNA]</scope>
    <source>
        <strain evidence="6 7">NBRC 111650</strain>
    </source>
</reference>
<dbReference type="PANTHER" id="PTHR30579:SF3">
    <property type="entry name" value="TRANSCRIPTIONAL REGULATORY PROTEIN"/>
    <property type="match status" value="1"/>
</dbReference>
<dbReference type="InterPro" id="IPR050176">
    <property type="entry name" value="LTTR"/>
</dbReference>
<dbReference type="SUPFAM" id="SSF46785">
    <property type="entry name" value="Winged helix' DNA-binding domain"/>
    <property type="match status" value="1"/>
</dbReference>
<evidence type="ECO:0000256" key="4">
    <source>
        <dbReference type="ARBA" id="ARBA00023163"/>
    </source>
</evidence>